<dbReference type="RefSeq" id="WP_160797681.1">
    <property type="nucleotide sequence ID" value="NZ_CANMWR010000015.1"/>
</dbReference>
<reference evidence="2 3" key="1">
    <citation type="submission" date="2019-12" db="EMBL/GenBank/DDBJ databases">
        <title>Shewanella insulae sp. nov., isolated from a tidal flat.</title>
        <authorList>
            <person name="Yoon J.-H."/>
        </authorList>
    </citation>
    <scope>NUCLEOTIDE SEQUENCE [LARGE SCALE GENOMIC DNA]</scope>
    <source>
        <strain evidence="2 3">JBTF-M18</strain>
    </source>
</reference>
<keyword evidence="1" id="KW-0732">Signal</keyword>
<dbReference type="InterPro" id="IPR018635">
    <property type="entry name" value="UPF0319"/>
</dbReference>
<evidence type="ECO:0000313" key="2">
    <source>
        <dbReference type="EMBL" id="MXR70008.1"/>
    </source>
</evidence>
<comment type="caution">
    <text evidence="2">The sequence shown here is derived from an EMBL/GenBank/DDBJ whole genome shotgun (WGS) entry which is preliminary data.</text>
</comment>
<accession>A0A6L7I3T8</accession>
<protein>
    <submittedName>
        <fullName evidence="2">DUF2057 domain-containing protein</fullName>
    </submittedName>
</protein>
<evidence type="ECO:0000256" key="1">
    <source>
        <dbReference type="SAM" id="SignalP"/>
    </source>
</evidence>
<dbReference type="AlphaFoldDB" id="A0A6L7I3T8"/>
<sequence length="145" mass="15945">MKTRHFFSSLFAAFVALTLVNTASAASLTLPDELEVQGGDVRVGHEQSVLSLGAGKQLVELVYRDIFADNADDSGAWFTSEPLYLTLDVEGDEAYRLVLPEIVTEQDAQAFISAPTARLVSQSGQQQELTLMSHQQLMEKIWLAQ</sequence>
<evidence type="ECO:0000313" key="3">
    <source>
        <dbReference type="Proteomes" id="UP000474778"/>
    </source>
</evidence>
<feature type="signal peptide" evidence="1">
    <location>
        <begin position="1"/>
        <end position="25"/>
    </location>
</feature>
<gene>
    <name evidence="2" type="ORF">GNT65_15195</name>
</gene>
<keyword evidence="3" id="KW-1185">Reference proteome</keyword>
<dbReference type="Pfam" id="PF09829">
    <property type="entry name" value="DUF2057"/>
    <property type="match status" value="1"/>
</dbReference>
<organism evidence="2 3">
    <name type="scientific">Shewanella insulae</name>
    <dbReference type="NCBI Taxonomy" id="2681496"/>
    <lineage>
        <taxon>Bacteria</taxon>
        <taxon>Pseudomonadati</taxon>
        <taxon>Pseudomonadota</taxon>
        <taxon>Gammaproteobacteria</taxon>
        <taxon>Alteromonadales</taxon>
        <taxon>Shewanellaceae</taxon>
        <taxon>Shewanella</taxon>
    </lineage>
</organism>
<name>A0A6L7I3T8_9GAMM</name>
<proteinExistence type="predicted"/>
<dbReference type="Proteomes" id="UP000474778">
    <property type="component" value="Unassembled WGS sequence"/>
</dbReference>
<feature type="chain" id="PRO_5026683339" evidence="1">
    <location>
        <begin position="26"/>
        <end position="145"/>
    </location>
</feature>
<dbReference type="EMBL" id="WRPA01000014">
    <property type="protein sequence ID" value="MXR70008.1"/>
    <property type="molecule type" value="Genomic_DNA"/>
</dbReference>